<sequence length="39" mass="4162">AGIRPPTVPAGTARLRLTLTAAHEMQDIDRLLEVLHGNG</sequence>
<evidence type="ECO:0000313" key="1">
    <source>
        <dbReference type="EMBL" id="ETJ43692.1"/>
    </source>
</evidence>
<accession>W1YMH8</accession>
<proteinExistence type="predicted"/>
<gene>
    <name evidence="1" type="ORF">Q604_UNBC02296G0001</name>
</gene>
<name>W1YMH8_9ZZZZ</name>
<dbReference type="InterPro" id="IPR015424">
    <property type="entry name" value="PyrdxlP-dep_Trfase"/>
</dbReference>
<reference evidence="1" key="1">
    <citation type="submission" date="2013-12" db="EMBL/GenBank/DDBJ databases">
        <title>A Varibaculum cambriense genome reconstructed from a premature infant gut community with otherwise low bacterial novelty that shifts toward anaerobic metabolism during the third week of life.</title>
        <authorList>
            <person name="Brown C.T."/>
            <person name="Sharon I."/>
            <person name="Thomas B.C."/>
            <person name="Castelle C.J."/>
            <person name="Morowitz M.J."/>
            <person name="Banfield J.F."/>
        </authorList>
    </citation>
    <scope>NUCLEOTIDE SEQUENCE</scope>
</reference>
<dbReference type="InterPro" id="IPR015422">
    <property type="entry name" value="PyrdxlP-dep_Trfase_small"/>
</dbReference>
<dbReference type="Gene3D" id="3.90.1150.10">
    <property type="entry name" value="Aspartate Aminotransferase, domain 1"/>
    <property type="match status" value="1"/>
</dbReference>
<feature type="non-terminal residue" evidence="1">
    <location>
        <position position="1"/>
    </location>
</feature>
<dbReference type="SUPFAM" id="SSF53383">
    <property type="entry name" value="PLP-dependent transferases"/>
    <property type="match status" value="1"/>
</dbReference>
<dbReference type="AlphaFoldDB" id="W1YMH8"/>
<protein>
    <submittedName>
        <fullName evidence="1">8-amino-7-oxononanoate synthase AONS (8-amino-7-ketopelargonate synthase)</fullName>
    </submittedName>
</protein>
<comment type="caution">
    <text evidence="1">The sequence shown here is derived from an EMBL/GenBank/DDBJ whole genome shotgun (WGS) entry which is preliminary data.</text>
</comment>
<dbReference type="EMBL" id="AZMM01002296">
    <property type="protein sequence ID" value="ETJ43692.1"/>
    <property type="molecule type" value="Genomic_DNA"/>
</dbReference>
<organism evidence="1">
    <name type="scientific">human gut metagenome</name>
    <dbReference type="NCBI Taxonomy" id="408170"/>
    <lineage>
        <taxon>unclassified sequences</taxon>
        <taxon>metagenomes</taxon>
        <taxon>organismal metagenomes</taxon>
    </lineage>
</organism>